<keyword evidence="2 6" id="KW-0507">mRNA processing</keyword>
<feature type="region of interest" description="Disordered" evidence="7">
    <location>
        <begin position="152"/>
        <end position="192"/>
    </location>
</feature>
<comment type="domain">
    <text evidence="6">Contains a pseudokinase domain. The protein kinase domain is predicted to be catalytically inactive because some of the residues important for catalytic activity are substituted and it lacks the equivalent of the binding site for a peptide substrate. However, it has retained an ATP-binding site and ATP-binding is required for mRNA degradation, stimulating the activity of the PAN2 nuclease in vitro. The nucleotide-binding site is juxtaposed to the RNase active site of PAN2 in the complex and may actually bind nucleosides of a poly(A) RNA rather than ATP, feeding the poly(A)-tail to the active site of the deadenylase and thus increasing the efficiency with which this distributive enzyme degrades oligo(A) RNAs.</text>
</comment>
<feature type="domain" description="Protein kinase" evidence="8">
    <location>
        <begin position="267"/>
        <end position="583"/>
    </location>
</feature>
<dbReference type="RefSeq" id="XP_027198689.1">
    <property type="nucleotide sequence ID" value="XM_027342888.1"/>
</dbReference>
<dbReference type="GO" id="GO:0000932">
    <property type="term" value="C:P-body"/>
    <property type="evidence" value="ECO:0007669"/>
    <property type="project" value="UniProtKB-SubCell"/>
</dbReference>
<evidence type="ECO:0000256" key="4">
    <source>
        <dbReference type="ARBA" id="ARBA00022840"/>
    </source>
</evidence>
<keyword evidence="9" id="KW-1185">Reference proteome</keyword>
<feature type="region of interest" description="Disordered" evidence="7">
    <location>
        <begin position="119"/>
        <end position="139"/>
    </location>
</feature>
<evidence type="ECO:0000256" key="6">
    <source>
        <dbReference type="HAMAP-Rule" id="MF_03181"/>
    </source>
</evidence>
<organism evidence="9 10">
    <name type="scientific">Dermatophagoides pteronyssinus</name>
    <name type="common">European house dust mite</name>
    <dbReference type="NCBI Taxonomy" id="6956"/>
    <lineage>
        <taxon>Eukaryota</taxon>
        <taxon>Metazoa</taxon>
        <taxon>Ecdysozoa</taxon>
        <taxon>Arthropoda</taxon>
        <taxon>Chelicerata</taxon>
        <taxon>Arachnida</taxon>
        <taxon>Acari</taxon>
        <taxon>Acariformes</taxon>
        <taxon>Sarcoptiformes</taxon>
        <taxon>Astigmata</taxon>
        <taxon>Psoroptidia</taxon>
        <taxon>Analgoidea</taxon>
        <taxon>Pyroglyphidae</taxon>
        <taxon>Dermatophagoidinae</taxon>
        <taxon>Dermatophagoides</taxon>
    </lineage>
</organism>
<comment type="caution">
    <text evidence="6">Lacks conserved residue(s) required for the propagation of feature annotation.</text>
</comment>
<dbReference type="Proteomes" id="UP000515146">
    <property type="component" value="Unplaced"/>
</dbReference>
<dbReference type="AlphaFoldDB" id="A0A6P6Y2V9"/>
<keyword evidence="5 6" id="KW-0175">Coiled coil</keyword>
<dbReference type="Pfam" id="PF18101">
    <property type="entry name" value="Pan3_CK"/>
    <property type="match status" value="1"/>
</dbReference>
<dbReference type="InterPro" id="IPR011009">
    <property type="entry name" value="Kinase-like_dom_sf"/>
</dbReference>
<feature type="binding site" evidence="6">
    <location>
        <begin position="348"/>
        <end position="355"/>
    </location>
    <ligand>
        <name>ATP</name>
        <dbReference type="ChEBI" id="CHEBI:30616"/>
    </ligand>
</feature>
<sequence length="715" mass="80751">MDGLLPSSTTTTNGNTKVINSFFPNPVTTTNRDYHINTSSLSQTPADYFVGVLDHQSTATSVLQQQQPPPPDVTHSNNYAAVVAAAAAASSMPSDHHYAPYVTTMAADNVIAAFYDHHHPQQQPQHHHHHQQQHQQAAHVITSRLSQLNIDSTSSTTQKSFQYSNHDHNSSSLSSSLHQQQQHNSSKSTTTNATVSMINSHQQQQQQQPQQIQIDNSNSTFFIADSIRDELTRRMAKIQEMSSETINIEIPSKVDVFIDLIQIDQISGASSFTFNGMISTVYRATNSETGQLFCLRRFHSFQPNTANTKLLMGTIESWKRIQHPNIIPLRQVFTTKSFGDSSVIFVYDYYPLAETIMSSYFSNQLNTIGNNSGGCGGNHSTTTTTTMTMNGYSTSSRPYSQQQQNTRKYLPEQTIWNYIIQISSALRTIHQSNLAFRSLDPTKILITSGGGGGGVNGTHSNINRGRDARVKLSFCGVTDILTLDSIHSSANNHRAFIQHLQQEDLILFGRFCLSIATNSLTAFTSSALQRDNHHNHNNNIQEYIDTIPRNYSNDLRNLILYLITFKTNSTSKPRSIDDIMPMIGARFYMQLDYFYLRYDYLYDELAKEVDNGRLLRLLSKLGTINERPEHQLDPTWSETGDRYMLKLFRDYLFHQCDETGKPWLDLGHIISNLNKFDIGSPEKICLISRDAQNVIIVSFEELKRCFETAINDLMQ</sequence>
<dbReference type="FunFam" id="1.10.287.3700:FF:000001">
    <property type="entry name" value="PAN2-PAN3 deadenylation complex subunit PAN3"/>
    <property type="match status" value="1"/>
</dbReference>
<comment type="domain">
    <text evidence="6">The N-terminal zinc finger binds to poly(A) RNA.</text>
</comment>
<comment type="similarity">
    <text evidence="6">Belongs to the protein kinase superfamily. PAN3 family.</text>
</comment>
<evidence type="ECO:0000256" key="2">
    <source>
        <dbReference type="ARBA" id="ARBA00022664"/>
    </source>
</evidence>
<evidence type="ECO:0000259" key="8">
    <source>
        <dbReference type="PROSITE" id="PS50011"/>
    </source>
</evidence>
<dbReference type="HAMAP" id="MF_03181">
    <property type="entry name" value="PAN3"/>
    <property type="match status" value="1"/>
</dbReference>
<dbReference type="GO" id="GO:0004672">
    <property type="term" value="F:protein kinase activity"/>
    <property type="evidence" value="ECO:0007669"/>
    <property type="project" value="InterPro"/>
</dbReference>
<dbReference type="GO" id="GO:0031251">
    <property type="term" value="C:PAN complex"/>
    <property type="evidence" value="ECO:0007669"/>
    <property type="project" value="UniProtKB-UniRule"/>
</dbReference>
<dbReference type="GO" id="GO:0006397">
    <property type="term" value="P:mRNA processing"/>
    <property type="evidence" value="ECO:0007669"/>
    <property type="project" value="UniProtKB-KW"/>
</dbReference>
<dbReference type="GO" id="GO:0008143">
    <property type="term" value="F:poly(A) binding"/>
    <property type="evidence" value="ECO:0007669"/>
    <property type="project" value="TreeGrafter"/>
</dbReference>
<dbReference type="FunCoup" id="A0A6P6Y2V9">
    <property type="interactions" value="1521"/>
</dbReference>
<keyword evidence="3 6" id="KW-0547">Nucleotide-binding</keyword>
<evidence type="ECO:0000256" key="5">
    <source>
        <dbReference type="ARBA" id="ARBA00023054"/>
    </source>
</evidence>
<feature type="compositionally biased region" description="Low complexity" evidence="7">
    <location>
        <begin position="170"/>
        <end position="192"/>
    </location>
</feature>
<accession>A0A6P6Y2V9</accession>
<keyword evidence="4 6" id="KW-0067">ATP-binding</keyword>
<feature type="region of interest" description="Knob domain" evidence="6">
    <location>
        <begin position="624"/>
        <end position="715"/>
    </location>
</feature>
<dbReference type="GO" id="GO:0005524">
    <property type="term" value="F:ATP binding"/>
    <property type="evidence" value="ECO:0007669"/>
    <property type="project" value="UniProtKB-UniRule"/>
</dbReference>
<dbReference type="PANTHER" id="PTHR12272">
    <property type="entry name" value="DEADENYLATION COMPLEX SUBUNIT PAN3"/>
    <property type="match status" value="1"/>
</dbReference>
<dbReference type="OrthoDB" id="204958at2759"/>
<feature type="binding site" evidence="6">
    <location>
        <position position="296"/>
    </location>
    <ligand>
        <name>ATP</name>
        <dbReference type="ChEBI" id="CHEBI:30616"/>
    </ligand>
</feature>
<feature type="coiled-coil region" evidence="6">
    <location>
        <begin position="585"/>
        <end position="623"/>
    </location>
</feature>
<reference evidence="10" key="1">
    <citation type="submission" date="2025-08" db="UniProtKB">
        <authorList>
            <consortium name="RefSeq"/>
        </authorList>
    </citation>
    <scope>IDENTIFICATION</scope>
    <source>
        <strain evidence="10">Airmid</strain>
    </source>
</reference>
<protein>
    <recommendedName>
        <fullName evidence="6">PAN2-PAN3 deadenylation complex subunit PAN3</fullName>
    </recommendedName>
    <alternativeName>
        <fullName evidence="6">PAB1P-dependent poly(A)-specific ribonuclease</fullName>
    </alternativeName>
    <alternativeName>
        <fullName evidence="6">Poly(A)-nuclease deadenylation complex subunit 3</fullName>
        <shortName evidence="6">PAN deadenylation complex subunit 3</shortName>
    </alternativeName>
</protein>
<evidence type="ECO:0000313" key="9">
    <source>
        <dbReference type="Proteomes" id="UP000515146"/>
    </source>
</evidence>
<dbReference type="KEGG" id="dpte:113792926"/>
<evidence type="ECO:0000313" key="10">
    <source>
        <dbReference type="RefSeq" id="XP_027198689.1"/>
    </source>
</evidence>
<dbReference type="PANTHER" id="PTHR12272:SF11">
    <property type="entry name" value="PAN2-PAN3 DEADENYLATION COMPLEX SUBUNIT PAN3"/>
    <property type="match status" value="1"/>
</dbReference>
<feature type="binding site" evidence="6">
    <location>
        <begin position="442"/>
        <end position="443"/>
    </location>
    <ligand>
        <name>ATP</name>
        <dbReference type="ChEBI" id="CHEBI:30616"/>
    </ligand>
</feature>
<dbReference type="InParanoid" id="A0A6P6Y2V9"/>
<dbReference type="OMA" id="FTFNGMI"/>
<proteinExistence type="inferred from homology"/>
<dbReference type="GO" id="GO:0010606">
    <property type="term" value="P:positive regulation of cytoplasmic mRNA processing body assembly"/>
    <property type="evidence" value="ECO:0007669"/>
    <property type="project" value="UniProtKB-UniRule"/>
</dbReference>
<dbReference type="GO" id="GO:0000289">
    <property type="term" value="P:nuclear-transcribed mRNA poly(A) tail shortening"/>
    <property type="evidence" value="ECO:0007669"/>
    <property type="project" value="UniProtKB-UniRule"/>
</dbReference>
<dbReference type="InterPro" id="IPR000719">
    <property type="entry name" value="Prot_kinase_dom"/>
</dbReference>
<dbReference type="InterPro" id="IPR030844">
    <property type="entry name" value="PAN3"/>
</dbReference>
<name>A0A6P6Y2V9_DERPT</name>
<comment type="subunit">
    <text evidence="6">Homodimer. Forms a heterotrimer with a catalytic subunit PAN2 to form the poly(A)-nuclease (PAN) deadenylation complex. Interacts (via PAM-2 motif) with poly(A)-binding protein (via PABC domain), conferring substrate specificity of the enzyme complex.</text>
</comment>
<dbReference type="InterPro" id="IPR041332">
    <property type="entry name" value="Pan3_CK"/>
</dbReference>
<evidence type="ECO:0000256" key="1">
    <source>
        <dbReference type="ARBA" id="ARBA00022490"/>
    </source>
</evidence>
<dbReference type="Gene3D" id="1.10.510.10">
    <property type="entry name" value="Transferase(Phosphotransferase) domain 1"/>
    <property type="match status" value="1"/>
</dbReference>
<dbReference type="PROSITE" id="PS50011">
    <property type="entry name" value="PROTEIN_KINASE_DOM"/>
    <property type="match status" value="1"/>
</dbReference>
<dbReference type="SUPFAM" id="SSF56112">
    <property type="entry name" value="Protein kinase-like (PK-like)"/>
    <property type="match status" value="1"/>
</dbReference>
<comment type="function">
    <text evidence="6">Regulatory subunit of the poly(A)-nuclease (PAN) deadenylation complex, one of two cytoplasmic mRNA deadenylases involved in general and miRNA-mediated mRNA turnover. PAN specifically shortens poly(A) tails of RNA and the activity is stimulated by poly(A)-binding protein (PABP). PAN deadenylation is followed by rapid degradation of the shortened mRNA tails by the CCR4-NOT complex. Deadenylated mRNAs are then degraded by two alternative mechanisms, namely exosome-mediated 3'-5' exonucleolytic degradation, or deadenlyation-dependent mRNA decaping and subsequent 5'-3' exonucleolytic degradation by XRN1. PAN3 acts as a positive regulator for PAN activity, recruiting the catalytic subunit PAN2 to mRNA via its interaction with RNA and PABP, and to miRNA targets via its interaction with GW182 family proteins.</text>
</comment>
<feature type="compositionally biased region" description="Polar residues" evidence="7">
    <location>
        <begin position="152"/>
        <end position="163"/>
    </location>
</feature>
<dbReference type="Gene3D" id="1.10.287.3700">
    <property type="match status" value="1"/>
</dbReference>
<dbReference type="Gene3D" id="1.20.5.5160">
    <property type="match status" value="1"/>
</dbReference>
<dbReference type="CTD" id="255967"/>
<evidence type="ECO:0000256" key="7">
    <source>
        <dbReference type="SAM" id="MobiDB-lite"/>
    </source>
</evidence>
<comment type="subcellular location">
    <subcellularLocation>
        <location evidence="6">Cytoplasm</location>
        <location evidence="6">P-body</location>
    </subcellularLocation>
</comment>
<keyword evidence="1 6" id="KW-0963">Cytoplasm</keyword>
<comment type="domain">
    <text evidence="6">The pseudokinase domain, the coiled-coil (CC), and C-terminal knob domain (CK) form a structural unit (PKC) that forms an extensive high-affinity interaction surface for PAN2.</text>
</comment>
<evidence type="ECO:0000256" key="3">
    <source>
        <dbReference type="ARBA" id="ARBA00022741"/>
    </source>
</evidence>
<gene>
    <name evidence="10" type="primary">LOC113792926</name>
    <name evidence="6" type="synonym">PAN3</name>
</gene>